<evidence type="ECO:0000256" key="10">
    <source>
        <dbReference type="SAM" id="Phobius"/>
    </source>
</evidence>
<evidence type="ECO:0000256" key="7">
    <source>
        <dbReference type="ARBA" id="ARBA00023065"/>
    </source>
</evidence>
<evidence type="ECO:0000256" key="9">
    <source>
        <dbReference type="ARBA" id="ARBA00031636"/>
    </source>
</evidence>
<dbReference type="PANTHER" id="PTHR43298:SF2">
    <property type="entry name" value="FMN_FAD EXPORTER YEEO-RELATED"/>
    <property type="match status" value="1"/>
</dbReference>
<comment type="caution">
    <text evidence="11">The sequence shown here is derived from an EMBL/GenBank/DDBJ whole genome shotgun (WGS) entry which is preliminary data.</text>
</comment>
<keyword evidence="3" id="KW-0050">Antiport</keyword>
<comment type="subcellular location">
    <subcellularLocation>
        <location evidence="1">Cell membrane</location>
        <topology evidence="1">Multi-pass membrane protein</topology>
    </subcellularLocation>
</comment>
<feature type="transmembrane region" description="Helical" evidence="10">
    <location>
        <begin position="180"/>
        <end position="199"/>
    </location>
</feature>
<reference evidence="11 12" key="1">
    <citation type="submission" date="2016-11" db="EMBL/GenBank/DDBJ databases">
        <title>Study of marine rhodopsin-containing bacteria.</title>
        <authorList>
            <person name="Yoshizawa S."/>
            <person name="Kumagai Y."/>
            <person name="Kogure K."/>
        </authorList>
    </citation>
    <scope>NUCLEOTIDE SEQUENCE [LARGE SCALE GENOMIC DNA]</scope>
    <source>
        <strain evidence="11 12">SAORIC-28</strain>
    </source>
</reference>
<feature type="transmembrane region" description="Helical" evidence="10">
    <location>
        <begin position="330"/>
        <end position="351"/>
    </location>
</feature>
<keyword evidence="7" id="KW-0406">Ion transport</keyword>
<keyword evidence="5 10" id="KW-0812">Transmembrane</keyword>
<keyword evidence="12" id="KW-1185">Reference proteome</keyword>
<evidence type="ECO:0000256" key="2">
    <source>
        <dbReference type="ARBA" id="ARBA00022448"/>
    </source>
</evidence>
<evidence type="ECO:0000313" key="11">
    <source>
        <dbReference type="EMBL" id="PAP78687.1"/>
    </source>
</evidence>
<dbReference type="CDD" id="cd13139">
    <property type="entry name" value="MATE_like_14"/>
    <property type="match status" value="1"/>
</dbReference>
<feature type="transmembrane region" description="Helical" evidence="10">
    <location>
        <begin position="105"/>
        <end position="127"/>
    </location>
</feature>
<keyword evidence="2" id="KW-0813">Transport</keyword>
<sequence>MRGLVRDLGASLRGTDRDYTEGPLGQALLLLAVPMVLEMVMESVFAVVDVYWVASLGAPAVAAVGLTESVLSLMYAVAMGLAMAATALVSRRIGEKDPEGASRAAVQAVAVAVAASLPFAAVGVFFAADVLRLMGADAETVAIGTGYTAWMLGGNAVIMLIFVLNAVFRGAGDAAIAMRVLWLANGINLVLDPLLIFGWGPFPELGVTGAAIATTTGRGLAVLVQLVVLMRGGKHLRVLWEHVRLRADVMGRLLKTSAGGIAQFAVATSSWVFLVRIVAEFGAEALAGYTIAIRVFLFTLLPAWGLSNAAATLVGQNLGAGKPDRAERSVWVAGGVTSLLLGLVSIGYIVFDEALIRLFTDEAAVVAVGADGLRVMAYGYVIFAWAMVLPQAFNGAGDTLTPTWINLGCFWAFQVPLAWGLAIPLGWGVDGVFWSVVLAESLMAAVAAVLFRRGTWKATVV</sequence>
<dbReference type="EMBL" id="MQWD01000001">
    <property type="protein sequence ID" value="PAP78687.1"/>
    <property type="molecule type" value="Genomic_DNA"/>
</dbReference>
<feature type="transmembrane region" description="Helical" evidence="10">
    <location>
        <begin position="73"/>
        <end position="93"/>
    </location>
</feature>
<organism evidence="11 12">
    <name type="scientific">Rubrivirga marina</name>
    <dbReference type="NCBI Taxonomy" id="1196024"/>
    <lineage>
        <taxon>Bacteria</taxon>
        <taxon>Pseudomonadati</taxon>
        <taxon>Rhodothermota</taxon>
        <taxon>Rhodothermia</taxon>
        <taxon>Rhodothermales</taxon>
        <taxon>Rubricoccaceae</taxon>
        <taxon>Rubrivirga</taxon>
    </lineage>
</organism>
<dbReference type="NCBIfam" id="TIGR00797">
    <property type="entry name" value="matE"/>
    <property type="match status" value="1"/>
</dbReference>
<accession>A0A271J614</accession>
<dbReference type="Pfam" id="PF01554">
    <property type="entry name" value="MatE"/>
    <property type="match status" value="2"/>
</dbReference>
<feature type="transmembrane region" description="Helical" evidence="10">
    <location>
        <begin position="253"/>
        <end position="274"/>
    </location>
</feature>
<dbReference type="PIRSF" id="PIRSF006603">
    <property type="entry name" value="DinF"/>
    <property type="match status" value="1"/>
</dbReference>
<dbReference type="GO" id="GO:0006811">
    <property type="term" value="P:monoatomic ion transport"/>
    <property type="evidence" value="ECO:0007669"/>
    <property type="project" value="UniProtKB-KW"/>
</dbReference>
<keyword evidence="6 10" id="KW-1133">Transmembrane helix</keyword>
<dbReference type="Proteomes" id="UP000216339">
    <property type="component" value="Unassembled WGS sequence"/>
</dbReference>
<feature type="transmembrane region" description="Helical" evidence="10">
    <location>
        <begin position="147"/>
        <end position="168"/>
    </location>
</feature>
<feature type="transmembrane region" description="Helical" evidence="10">
    <location>
        <begin position="286"/>
        <end position="309"/>
    </location>
</feature>
<dbReference type="InterPro" id="IPR050222">
    <property type="entry name" value="MATE_MdtK"/>
</dbReference>
<name>A0A271J614_9BACT</name>
<evidence type="ECO:0000256" key="6">
    <source>
        <dbReference type="ARBA" id="ARBA00022989"/>
    </source>
</evidence>
<evidence type="ECO:0000256" key="5">
    <source>
        <dbReference type="ARBA" id="ARBA00022692"/>
    </source>
</evidence>
<keyword evidence="4" id="KW-1003">Cell membrane</keyword>
<dbReference type="GO" id="GO:0005886">
    <property type="term" value="C:plasma membrane"/>
    <property type="evidence" value="ECO:0007669"/>
    <property type="project" value="UniProtKB-SubCell"/>
</dbReference>
<feature type="transmembrane region" description="Helical" evidence="10">
    <location>
        <begin position="432"/>
        <end position="451"/>
    </location>
</feature>
<evidence type="ECO:0000256" key="8">
    <source>
        <dbReference type="ARBA" id="ARBA00023136"/>
    </source>
</evidence>
<protein>
    <recommendedName>
        <fullName evidence="9">Multidrug-efflux transporter</fullName>
    </recommendedName>
</protein>
<dbReference type="AlphaFoldDB" id="A0A271J614"/>
<feature type="transmembrane region" description="Helical" evidence="10">
    <location>
        <begin position="375"/>
        <end position="393"/>
    </location>
</feature>
<evidence type="ECO:0000256" key="1">
    <source>
        <dbReference type="ARBA" id="ARBA00004651"/>
    </source>
</evidence>
<dbReference type="GO" id="GO:0042910">
    <property type="term" value="F:xenobiotic transmembrane transporter activity"/>
    <property type="evidence" value="ECO:0007669"/>
    <property type="project" value="InterPro"/>
</dbReference>
<proteinExistence type="predicted"/>
<feature type="transmembrane region" description="Helical" evidence="10">
    <location>
        <begin position="205"/>
        <end position="232"/>
    </location>
</feature>
<dbReference type="InterPro" id="IPR002528">
    <property type="entry name" value="MATE_fam"/>
</dbReference>
<evidence type="ECO:0000313" key="12">
    <source>
        <dbReference type="Proteomes" id="UP000216339"/>
    </source>
</evidence>
<evidence type="ECO:0000256" key="4">
    <source>
        <dbReference type="ARBA" id="ARBA00022475"/>
    </source>
</evidence>
<dbReference type="InterPro" id="IPR048279">
    <property type="entry name" value="MdtK-like"/>
</dbReference>
<evidence type="ECO:0000256" key="3">
    <source>
        <dbReference type="ARBA" id="ARBA00022449"/>
    </source>
</evidence>
<dbReference type="GO" id="GO:0015297">
    <property type="term" value="F:antiporter activity"/>
    <property type="evidence" value="ECO:0007669"/>
    <property type="project" value="UniProtKB-KW"/>
</dbReference>
<dbReference type="PANTHER" id="PTHR43298">
    <property type="entry name" value="MULTIDRUG RESISTANCE PROTEIN NORM-RELATED"/>
    <property type="match status" value="1"/>
</dbReference>
<gene>
    <name evidence="11" type="ORF">BSZ37_07330</name>
</gene>
<feature type="transmembrane region" description="Helical" evidence="10">
    <location>
        <begin position="405"/>
        <end position="426"/>
    </location>
</feature>
<keyword evidence="8 10" id="KW-0472">Membrane</keyword>